<dbReference type="InterPro" id="IPR041663">
    <property type="entry name" value="DisA/LigA_HHH"/>
</dbReference>
<protein>
    <recommendedName>
        <fullName evidence="12 13">DNA ligase</fullName>
        <ecNumber evidence="12 13">6.5.1.2</ecNumber>
    </recommendedName>
    <alternativeName>
        <fullName evidence="12">Polydeoxyribonucleotide synthase [NAD(+)]</fullName>
    </alternativeName>
</protein>
<dbReference type="Pfam" id="PF03120">
    <property type="entry name" value="OB_DNA_ligase"/>
    <property type="match status" value="1"/>
</dbReference>
<dbReference type="CDD" id="cd00114">
    <property type="entry name" value="LIGANc"/>
    <property type="match status" value="1"/>
</dbReference>
<dbReference type="NCBIfam" id="TIGR00575">
    <property type="entry name" value="dnlj"/>
    <property type="match status" value="1"/>
</dbReference>
<dbReference type="HAMAP" id="MF_01588">
    <property type="entry name" value="DNA_ligase_A"/>
    <property type="match status" value="1"/>
</dbReference>
<keyword evidence="4 12" id="KW-0479">Metal-binding</keyword>
<evidence type="ECO:0000256" key="9">
    <source>
        <dbReference type="ARBA" id="ARBA00023204"/>
    </source>
</evidence>
<gene>
    <name evidence="12 15" type="primary">ligA</name>
    <name evidence="15" type="ORF">QEZ38_02205</name>
</gene>
<dbReference type="Pfam" id="PF12826">
    <property type="entry name" value="HHH_2"/>
    <property type="match status" value="1"/>
</dbReference>
<dbReference type="InterPro" id="IPR010994">
    <property type="entry name" value="RuvA_2-like"/>
</dbReference>
<dbReference type="Pfam" id="PF03119">
    <property type="entry name" value="DNA_ligase_ZBD"/>
    <property type="match status" value="1"/>
</dbReference>
<evidence type="ECO:0000256" key="3">
    <source>
        <dbReference type="ARBA" id="ARBA00022705"/>
    </source>
</evidence>
<dbReference type="EC" id="6.5.1.2" evidence="12 13"/>
<evidence type="ECO:0000256" key="8">
    <source>
        <dbReference type="ARBA" id="ARBA00023027"/>
    </source>
</evidence>
<keyword evidence="16" id="KW-1185">Reference proteome</keyword>
<feature type="binding site" evidence="12">
    <location>
        <begin position="78"/>
        <end position="79"/>
    </location>
    <ligand>
        <name>NAD(+)</name>
        <dbReference type="ChEBI" id="CHEBI:57540"/>
    </ligand>
</feature>
<comment type="caution">
    <text evidence="15">The sequence shown here is derived from an EMBL/GenBank/DDBJ whole genome shotgun (WGS) entry which is preliminary data.</text>
</comment>
<dbReference type="InterPro" id="IPR003583">
    <property type="entry name" value="Hlx-hairpin-Hlx_DNA-bd_motif"/>
</dbReference>
<dbReference type="Pfam" id="PF01653">
    <property type="entry name" value="DNA_ligase_aden"/>
    <property type="match status" value="1"/>
</dbReference>
<evidence type="ECO:0000259" key="14">
    <source>
        <dbReference type="PROSITE" id="PS50172"/>
    </source>
</evidence>
<feature type="binding site" evidence="12">
    <location>
        <position position="302"/>
    </location>
    <ligand>
        <name>NAD(+)</name>
        <dbReference type="ChEBI" id="CHEBI:57540"/>
    </ligand>
</feature>
<dbReference type="InterPro" id="IPR036420">
    <property type="entry name" value="BRCT_dom_sf"/>
</dbReference>
<feature type="binding site" evidence="12">
    <location>
        <position position="395"/>
    </location>
    <ligand>
        <name>Zn(2+)</name>
        <dbReference type="ChEBI" id="CHEBI:29105"/>
    </ligand>
</feature>
<dbReference type="SMART" id="SM00532">
    <property type="entry name" value="LIGANc"/>
    <property type="match status" value="1"/>
</dbReference>
<dbReference type="SMART" id="SM00292">
    <property type="entry name" value="BRCT"/>
    <property type="match status" value="1"/>
</dbReference>
<evidence type="ECO:0000256" key="10">
    <source>
        <dbReference type="ARBA" id="ARBA00023211"/>
    </source>
</evidence>
<dbReference type="PROSITE" id="PS01056">
    <property type="entry name" value="DNA_LIGASE_N2"/>
    <property type="match status" value="1"/>
</dbReference>
<dbReference type="PIRSF" id="PIRSF001604">
    <property type="entry name" value="LigA"/>
    <property type="match status" value="1"/>
</dbReference>
<feature type="binding site" evidence="12">
    <location>
        <position position="398"/>
    </location>
    <ligand>
        <name>Zn(2+)</name>
        <dbReference type="ChEBI" id="CHEBI:29105"/>
    </ligand>
</feature>
<dbReference type="Proteomes" id="UP001160991">
    <property type="component" value="Unassembled WGS sequence"/>
</dbReference>
<evidence type="ECO:0000256" key="11">
    <source>
        <dbReference type="ARBA" id="ARBA00034005"/>
    </source>
</evidence>
<dbReference type="SUPFAM" id="SSF52113">
    <property type="entry name" value="BRCT domain"/>
    <property type="match status" value="1"/>
</dbReference>
<dbReference type="InterPro" id="IPR013840">
    <property type="entry name" value="DNAligase_N"/>
</dbReference>
<feature type="domain" description="BRCT" evidence="14">
    <location>
        <begin position="577"/>
        <end position="652"/>
    </location>
</feature>
<feature type="binding site" evidence="12">
    <location>
        <position position="418"/>
    </location>
    <ligand>
        <name>Zn(2+)</name>
        <dbReference type="ChEBI" id="CHEBI:29105"/>
    </ligand>
</feature>
<keyword evidence="2 12" id="KW-0436">Ligase</keyword>
<evidence type="ECO:0000256" key="1">
    <source>
        <dbReference type="ARBA" id="ARBA00004067"/>
    </source>
</evidence>
<keyword evidence="8 12" id="KW-0520">NAD</keyword>
<evidence type="ECO:0000313" key="16">
    <source>
        <dbReference type="Proteomes" id="UP001160991"/>
    </source>
</evidence>
<dbReference type="RefSeq" id="WP_281334896.1">
    <property type="nucleotide sequence ID" value="NZ_JARZZP010000003.1"/>
</dbReference>
<feature type="binding site" evidence="12">
    <location>
        <position position="107"/>
    </location>
    <ligand>
        <name>NAD(+)</name>
        <dbReference type="ChEBI" id="CHEBI:57540"/>
    </ligand>
</feature>
<dbReference type="Gene3D" id="3.30.470.30">
    <property type="entry name" value="DNA ligase/mRNA capping enzyme"/>
    <property type="match status" value="1"/>
</dbReference>
<dbReference type="PANTHER" id="PTHR23389">
    <property type="entry name" value="CHROMOSOME TRANSMISSION FIDELITY FACTOR 18"/>
    <property type="match status" value="1"/>
</dbReference>
<feature type="active site" description="N6-AMP-lysine intermediate" evidence="12">
    <location>
        <position position="109"/>
    </location>
</feature>
<feature type="binding site" evidence="12">
    <location>
        <position position="164"/>
    </location>
    <ligand>
        <name>NAD(+)</name>
        <dbReference type="ChEBI" id="CHEBI:57540"/>
    </ligand>
</feature>
<evidence type="ECO:0000313" key="15">
    <source>
        <dbReference type="EMBL" id="MDI1473501.1"/>
    </source>
</evidence>
<dbReference type="CDD" id="cd17748">
    <property type="entry name" value="BRCT_DNA_ligase_like"/>
    <property type="match status" value="1"/>
</dbReference>
<accession>A0ABT6PBY3</accession>
<dbReference type="InterPro" id="IPR001679">
    <property type="entry name" value="DNA_ligase"/>
</dbReference>
<name>A0ABT6PBY3_9STRE</name>
<dbReference type="SMART" id="SM00278">
    <property type="entry name" value="HhH1"/>
    <property type="match status" value="2"/>
</dbReference>
<dbReference type="Gene3D" id="1.10.287.610">
    <property type="entry name" value="Helix hairpin bin"/>
    <property type="match status" value="1"/>
</dbReference>
<dbReference type="PROSITE" id="PS01055">
    <property type="entry name" value="DNA_LIGASE_N1"/>
    <property type="match status" value="1"/>
</dbReference>
<dbReference type="Pfam" id="PF00533">
    <property type="entry name" value="BRCT"/>
    <property type="match status" value="1"/>
</dbReference>
<dbReference type="Gene3D" id="2.40.50.140">
    <property type="entry name" value="Nucleic acid-binding proteins"/>
    <property type="match status" value="1"/>
</dbReference>
<dbReference type="InterPro" id="IPR001357">
    <property type="entry name" value="BRCT_dom"/>
</dbReference>
<evidence type="ECO:0000256" key="12">
    <source>
        <dbReference type="HAMAP-Rule" id="MF_01588"/>
    </source>
</evidence>
<evidence type="ECO:0000256" key="13">
    <source>
        <dbReference type="RuleBase" id="RU000618"/>
    </source>
</evidence>
<keyword evidence="3 12" id="KW-0235">DNA replication</keyword>
<dbReference type="Pfam" id="PF14520">
    <property type="entry name" value="HHH_5"/>
    <property type="match status" value="1"/>
</dbReference>
<dbReference type="SUPFAM" id="SSF50249">
    <property type="entry name" value="Nucleic acid-binding proteins"/>
    <property type="match status" value="1"/>
</dbReference>
<dbReference type="PANTHER" id="PTHR23389:SF9">
    <property type="entry name" value="DNA LIGASE"/>
    <property type="match status" value="1"/>
</dbReference>
<evidence type="ECO:0000256" key="6">
    <source>
        <dbReference type="ARBA" id="ARBA00022833"/>
    </source>
</evidence>
<dbReference type="GO" id="GO:0003911">
    <property type="term" value="F:DNA ligase (NAD+) activity"/>
    <property type="evidence" value="ECO:0007669"/>
    <property type="project" value="UniProtKB-EC"/>
</dbReference>
<dbReference type="InterPro" id="IPR018239">
    <property type="entry name" value="DNA_ligase_AS"/>
</dbReference>
<dbReference type="InterPro" id="IPR004149">
    <property type="entry name" value="Znf_DNAligase_C4"/>
</dbReference>
<dbReference type="InterPro" id="IPR012340">
    <property type="entry name" value="NA-bd_OB-fold"/>
</dbReference>
<dbReference type="Gene3D" id="6.20.10.30">
    <property type="match status" value="1"/>
</dbReference>
<keyword evidence="9 12" id="KW-0234">DNA repair</keyword>
<evidence type="ECO:0000256" key="5">
    <source>
        <dbReference type="ARBA" id="ARBA00022763"/>
    </source>
</evidence>
<dbReference type="Gene3D" id="3.40.50.10190">
    <property type="entry name" value="BRCT domain"/>
    <property type="match status" value="1"/>
</dbReference>
<evidence type="ECO:0000256" key="7">
    <source>
        <dbReference type="ARBA" id="ARBA00022842"/>
    </source>
</evidence>
<comment type="similarity">
    <text evidence="12">Belongs to the NAD-dependent DNA ligase family. LigA subfamily.</text>
</comment>
<comment type="cofactor">
    <cofactor evidence="12">
        <name>Mg(2+)</name>
        <dbReference type="ChEBI" id="CHEBI:18420"/>
    </cofactor>
    <cofactor evidence="12">
        <name>Mn(2+)</name>
        <dbReference type="ChEBI" id="CHEBI:29035"/>
    </cofactor>
</comment>
<evidence type="ECO:0000256" key="4">
    <source>
        <dbReference type="ARBA" id="ARBA00022723"/>
    </source>
</evidence>
<reference evidence="15" key="1">
    <citation type="submission" date="2023-04" db="EMBL/GenBank/DDBJ databases">
        <title>A new Streptococcus species isolated from the patient with bacteremia.</title>
        <authorList>
            <person name="Chen Y.-S."/>
            <person name="Lee C.-Y."/>
            <person name="Chan C.-K."/>
        </authorList>
    </citation>
    <scope>NUCLEOTIDE SEQUENCE</scope>
    <source>
        <strain evidence="15">ST22-14</strain>
    </source>
</reference>
<feature type="binding site" evidence="12">
    <location>
        <position position="130"/>
    </location>
    <ligand>
        <name>NAD(+)</name>
        <dbReference type="ChEBI" id="CHEBI:57540"/>
    </ligand>
</feature>
<dbReference type="Gene3D" id="1.10.150.20">
    <property type="entry name" value="5' to 3' exonuclease, C-terminal subdomain"/>
    <property type="match status" value="2"/>
</dbReference>
<keyword evidence="7 12" id="KW-0460">Magnesium</keyword>
<dbReference type="SUPFAM" id="SSF47781">
    <property type="entry name" value="RuvA domain 2-like"/>
    <property type="match status" value="1"/>
</dbReference>
<feature type="binding site" evidence="12">
    <location>
        <position position="413"/>
    </location>
    <ligand>
        <name>Zn(2+)</name>
        <dbReference type="ChEBI" id="CHEBI:29105"/>
    </ligand>
</feature>
<proteinExistence type="inferred from homology"/>
<feature type="binding site" evidence="12">
    <location>
        <position position="278"/>
    </location>
    <ligand>
        <name>NAD(+)</name>
        <dbReference type="ChEBI" id="CHEBI:57540"/>
    </ligand>
</feature>
<dbReference type="InterPro" id="IPR013839">
    <property type="entry name" value="DNAligase_adenylation"/>
</dbReference>
<dbReference type="PROSITE" id="PS50172">
    <property type="entry name" value="BRCT"/>
    <property type="match status" value="1"/>
</dbReference>
<dbReference type="InterPro" id="IPR004150">
    <property type="entry name" value="NAD_DNA_ligase_OB"/>
</dbReference>
<dbReference type="SUPFAM" id="SSF56091">
    <property type="entry name" value="DNA ligase/mRNA capping enzyme, catalytic domain"/>
    <property type="match status" value="1"/>
</dbReference>
<sequence>MNERMKELVELLNRYATEYYTSDNPSVSDSEYDRLYRELVELEKAHPDQVLPESPTHRVGGKILDGFEKYSHQYPLYSLQDAFSREELDAFDARVRKELDDVTYICELKIDGLSISLTYEQGIFVAGATRGDGSIGENITENLKRVKDIPLSLPEKLDITVRGECYMPRASFDQVNQSRQENGEPEFANPRNAAAGTLRQLDTAVVSKRNLATFLYQEASPSTRDSQEKVLKHLEQLGFVVNQRRLLAHSMDEVWAFIQEIGRERDQLPYDIDGVVIKVNDLAGQEQLGFTVKAPKWAVAYKFPAEEKEAKLLSVDWTVGRTGVVTPTANLTPVQLAGTTVSRATLHNVDYIAEKDIRKDDTVIVYKAGDIIPAVLRVVESKRVSEERLDIPTNCPSCDSKLLHFEDEVALRCINPRCPAQIKEGLTHFASRDAMNISGLGPSIVEKLFAADLVKDVADIYHLTVEDLLLLDGIKEKSAQKLYQAIQASKENSAEKLLFGLGIRHVGSKASQLLLQNFHSIESLAQANPEEIASIESLGSVIAQSLQTYFATEGSEILLRELKESGVNLDYKGQTVAANAALSGLTVVLTGKLERLNRSEAKNKLESLGAKVTGSVSKKTDLVVAGADAGSKLQKAQELGIEIRDEAWLESL</sequence>
<comment type="catalytic activity">
    <reaction evidence="11 12 13">
        <text>NAD(+) + (deoxyribonucleotide)n-3'-hydroxyl + 5'-phospho-(deoxyribonucleotide)m = (deoxyribonucleotide)n+m + AMP + beta-nicotinamide D-nucleotide.</text>
        <dbReference type="EC" id="6.5.1.2"/>
    </reaction>
</comment>
<evidence type="ECO:0000256" key="2">
    <source>
        <dbReference type="ARBA" id="ARBA00022598"/>
    </source>
</evidence>
<keyword evidence="6 12" id="KW-0862">Zinc</keyword>
<organism evidence="15 16">
    <name type="scientific">Streptococcus taonis</name>
    <dbReference type="NCBI Taxonomy" id="3041623"/>
    <lineage>
        <taxon>Bacteria</taxon>
        <taxon>Bacillati</taxon>
        <taxon>Bacillota</taxon>
        <taxon>Bacilli</taxon>
        <taxon>Lactobacillales</taxon>
        <taxon>Streptococcaceae</taxon>
        <taxon>Streptococcus</taxon>
    </lineage>
</organism>
<comment type="function">
    <text evidence="1 12">DNA ligase that catalyzes the formation of phosphodiester linkages between 5'-phosphoryl and 3'-hydroxyl groups in double-stranded DNA using NAD as a coenzyme and as the energy source for the reaction. It is essential for DNA replication and repair of damaged DNA.</text>
</comment>
<dbReference type="EMBL" id="JARZZP010000003">
    <property type="protein sequence ID" value="MDI1473501.1"/>
    <property type="molecule type" value="Genomic_DNA"/>
</dbReference>
<dbReference type="NCBIfam" id="NF005932">
    <property type="entry name" value="PRK07956.1"/>
    <property type="match status" value="1"/>
</dbReference>
<feature type="binding site" evidence="12">
    <location>
        <begin position="29"/>
        <end position="33"/>
    </location>
    <ligand>
        <name>NAD(+)</name>
        <dbReference type="ChEBI" id="CHEBI:57540"/>
    </ligand>
</feature>
<keyword evidence="5 12" id="KW-0227">DNA damage</keyword>
<keyword evidence="10 12" id="KW-0464">Manganese</keyword>
<dbReference type="InterPro" id="IPR033136">
    <property type="entry name" value="DNA_ligase_CS"/>
</dbReference>